<reference evidence="3" key="1">
    <citation type="submission" date="2016-06" db="EMBL/GenBank/DDBJ databases">
        <title>Complete genome sequence of Actinoalloteichus fjordicus DSM 46855 (=ADI127-17), type strain of the new species Actinoalloteichus fjordicus.</title>
        <authorList>
            <person name="Ruckert C."/>
            <person name="Nouioui I."/>
            <person name="Willmese J."/>
            <person name="van Wezel G."/>
            <person name="Klenk H.-P."/>
            <person name="Kalinowski J."/>
            <person name="Zotchev S.B."/>
        </authorList>
    </citation>
    <scope>NUCLEOTIDE SEQUENCE [LARGE SCALE GENOMIC DNA]</scope>
    <source>
        <strain evidence="3">ADI127-7</strain>
    </source>
</reference>
<dbReference type="GO" id="GO:0003910">
    <property type="term" value="F:DNA ligase (ATP) activity"/>
    <property type="evidence" value="ECO:0007669"/>
    <property type="project" value="UniProtKB-EC"/>
</dbReference>
<sequence length="304" mass="34101">MSGRERVEIDGRVLTLSNPTKVLYPATDDRAEITKAQVVDYYRAVAATLLPHLRNRLLTLRRYPEGVESAGFFQKDSGGRLPSWVHTVSVPHRHQSGSVRHVVCEDESTLVYLANLASLELHIRLCPADRPGYPDRFVVDLDPPPGHDPRELRPLVRRVSERFEEVGLTPYVQTTGGKGFHVVAPLVPDCPVDEVLASAREMARRLAEEDRRFTVEQRRDRRNGRVLLDVNRNGHAQTVIAPYSTRARPGAPVATPIQPRELARARPDAYHLGNVARRLASKGDPWAEMDRHAVSAARLHARLS</sequence>
<dbReference type="InterPro" id="IPR014145">
    <property type="entry name" value="LigD_pol_dom"/>
</dbReference>
<evidence type="ECO:0000259" key="1">
    <source>
        <dbReference type="Pfam" id="PF21686"/>
    </source>
</evidence>
<dbReference type="CDD" id="cd04861">
    <property type="entry name" value="LigD_Pol_like"/>
    <property type="match status" value="1"/>
</dbReference>
<proteinExistence type="predicted"/>
<keyword evidence="3" id="KW-1185">Reference proteome</keyword>
<evidence type="ECO:0000313" key="3">
    <source>
        <dbReference type="Proteomes" id="UP000185511"/>
    </source>
</evidence>
<dbReference type="AlphaFoldDB" id="A0AAC9LBR9"/>
<dbReference type="PANTHER" id="PTHR42705:SF2">
    <property type="entry name" value="BIFUNCTIONAL NON-HOMOLOGOUS END JOINING PROTEIN LIGD"/>
    <property type="match status" value="1"/>
</dbReference>
<protein>
    <submittedName>
        <fullName evidence="2">DNA ligase D, polymerase domain</fullName>
        <ecNumber evidence="2">6.5.1.1</ecNumber>
    </submittedName>
</protein>
<evidence type="ECO:0000313" key="2">
    <source>
        <dbReference type="EMBL" id="APU14686.1"/>
    </source>
</evidence>
<dbReference type="EC" id="6.5.1.1" evidence="2"/>
<dbReference type="KEGG" id="acad:UA74_13140"/>
<feature type="domain" description="DNA ligase D polymerase" evidence="1">
    <location>
        <begin position="34"/>
        <end position="286"/>
    </location>
</feature>
<dbReference type="Pfam" id="PF21686">
    <property type="entry name" value="LigD_Prim-Pol"/>
    <property type="match status" value="1"/>
</dbReference>
<dbReference type="RefSeq" id="WP_075740508.1">
    <property type="nucleotide sequence ID" value="NZ_CP016076.1"/>
</dbReference>
<dbReference type="PANTHER" id="PTHR42705">
    <property type="entry name" value="BIFUNCTIONAL NON-HOMOLOGOUS END JOINING PROTEIN LIGD"/>
    <property type="match status" value="1"/>
</dbReference>
<dbReference type="EMBL" id="CP016076">
    <property type="protein sequence ID" value="APU14686.1"/>
    <property type="molecule type" value="Genomic_DNA"/>
</dbReference>
<dbReference type="Proteomes" id="UP000185511">
    <property type="component" value="Chromosome"/>
</dbReference>
<name>A0AAC9LBR9_9PSEU</name>
<accession>A0AAC9LBR9</accession>
<dbReference type="InterPro" id="IPR052171">
    <property type="entry name" value="NHEJ_LigD"/>
</dbReference>
<gene>
    <name evidence="2" type="ORF">UA74_13140</name>
</gene>
<keyword evidence="2" id="KW-0436">Ligase</keyword>
<organism evidence="2 3">
    <name type="scientific">Actinoalloteichus fjordicus</name>
    <dbReference type="NCBI Taxonomy" id="1612552"/>
    <lineage>
        <taxon>Bacteria</taxon>
        <taxon>Bacillati</taxon>
        <taxon>Actinomycetota</taxon>
        <taxon>Actinomycetes</taxon>
        <taxon>Pseudonocardiales</taxon>
        <taxon>Pseudonocardiaceae</taxon>
        <taxon>Actinoalloteichus</taxon>
    </lineage>
</organism>
<dbReference type="NCBIfam" id="TIGR02778">
    <property type="entry name" value="ligD_pol"/>
    <property type="match status" value="1"/>
</dbReference>
<dbReference type="Gene3D" id="3.90.920.10">
    <property type="entry name" value="DNA primase, PRIM domain"/>
    <property type="match status" value="1"/>
</dbReference>